<protein>
    <submittedName>
        <fullName evidence="2">Uncharacterized protein</fullName>
    </submittedName>
</protein>
<evidence type="ECO:0000256" key="1">
    <source>
        <dbReference type="SAM" id="MobiDB-lite"/>
    </source>
</evidence>
<organism evidence="2 3">
    <name type="scientific">Apiotrichum porosum</name>
    <dbReference type="NCBI Taxonomy" id="105984"/>
    <lineage>
        <taxon>Eukaryota</taxon>
        <taxon>Fungi</taxon>
        <taxon>Dikarya</taxon>
        <taxon>Basidiomycota</taxon>
        <taxon>Agaricomycotina</taxon>
        <taxon>Tremellomycetes</taxon>
        <taxon>Trichosporonales</taxon>
        <taxon>Trichosporonaceae</taxon>
        <taxon>Apiotrichum</taxon>
    </lineage>
</organism>
<feature type="region of interest" description="Disordered" evidence="1">
    <location>
        <begin position="178"/>
        <end position="212"/>
    </location>
</feature>
<name>A0A427XGN8_9TREE</name>
<dbReference type="EMBL" id="RSCE01000014">
    <property type="protein sequence ID" value="RSH77874.1"/>
    <property type="molecule type" value="Genomic_DNA"/>
</dbReference>
<sequence length="212" mass="23753">MAVIEIPMEIVFHPTVIKIYPEIPLFHATFGGIPIPVLPDHFALCAEVVNTIIDSKNATLEDLAKDFRSRLYRESQSKRIEVMTEILLTKDNPKGGATPTIKPAQLRNYLRTSDDIEDLERLVGKFGKTQQELSENVNTFQKSIDDLAKSANDSKNISDNVQEIKTHMQSLEVQLNNGSYHRRSSPSPEPTVANRHVASGSSSRPRKTTGYH</sequence>
<dbReference type="Proteomes" id="UP000279236">
    <property type="component" value="Unassembled WGS sequence"/>
</dbReference>
<proteinExistence type="predicted"/>
<dbReference type="GeneID" id="39587483"/>
<dbReference type="AlphaFoldDB" id="A0A427XGN8"/>
<accession>A0A427XGN8</accession>
<evidence type="ECO:0000313" key="2">
    <source>
        <dbReference type="EMBL" id="RSH77874.1"/>
    </source>
</evidence>
<dbReference type="RefSeq" id="XP_028473021.1">
    <property type="nucleotide sequence ID" value="XM_028618654.1"/>
</dbReference>
<gene>
    <name evidence="2" type="ORF">EHS24_002940</name>
</gene>
<comment type="caution">
    <text evidence="2">The sequence shown here is derived from an EMBL/GenBank/DDBJ whole genome shotgun (WGS) entry which is preliminary data.</text>
</comment>
<reference evidence="2 3" key="1">
    <citation type="submission" date="2018-11" db="EMBL/GenBank/DDBJ databases">
        <title>Genome sequence of Apiotrichum porosum DSM 27194.</title>
        <authorList>
            <person name="Aliyu H."/>
            <person name="Gorte O."/>
            <person name="Ochsenreither K."/>
        </authorList>
    </citation>
    <scope>NUCLEOTIDE SEQUENCE [LARGE SCALE GENOMIC DNA]</scope>
    <source>
        <strain evidence="2 3">DSM 27194</strain>
    </source>
</reference>
<evidence type="ECO:0000313" key="3">
    <source>
        <dbReference type="Proteomes" id="UP000279236"/>
    </source>
</evidence>
<keyword evidence="3" id="KW-1185">Reference proteome</keyword>